<name>A0A930VNP1_9ACTN</name>
<dbReference type="Pfam" id="PF13338">
    <property type="entry name" value="AbiEi_4"/>
    <property type="match status" value="1"/>
</dbReference>
<protein>
    <submittedName>
        <fullName evidence="2">Type IV toxin-antitoxin system AbiEi family antitoxin domain-containing protein</fullName>
    </submittedName>
</protein>
<dbReference type="EMBL" id="JADKPO010000019">
    <property type="protein sequence ID" value="MBF4768961.1"/>
    <property type="molecule type" value="Genomic_DNA"/>
</dbReference>
<feature type="domain" description="AbiEi antitoxin N-terminal" evidence="1">
    <location>
        <begin position="14"/>
        <end position="55"/>
    </location>
</feature>
<evidence type="ECO:0000313" key="3">
    <source>
        <dbReference type="Proteomes" id="UP000660668"/>
    </source>
</evidence>
<evidence type="ECO:0000313" key="2">
    <source>
        <dbReference type="EMBL" id="MBF4768961.1"/>
    </source>
</evidence>
<keyword evidence="3" id="KW-1185">Reference proteome</keyword>
<dbReference type="RefSeq" id="WP_194697111.1">
    <property type="nucleotide sequence ID" value="NZ_JADKPO010000019.1"/>
</dbReference>
<sequence>MLRYNGHPDVTRTIEAQGGLITRRQALDTGMSGPHVDGLRATGRWVVVRRGVYMPAERWEALDEYVGQPRARGRAAHLTMRAAHVVSHETAARELGLAILTPKNEVIHVTRRGVGGGRLEHGVKHHLAPYQTDQVVLVDGIPVLDAARTVADICREHGYVHGLVACDAARQLGVSLTALWRATAPMRCWPEVTVVRAVIQDSDPGAESVAETLGRILLREVGLGPVETQFEIADGSHSARVDMRVGRHLVECDGRTKYMPVERGGLAVVDPDRVLWEEKRREDWLRGYRLGMSRLVWADFWGPRRALAKERILREYAATCAAYGTDISDLSHLVVRGSA</sequence>
<comment type="caution">
    <text evidence="2">The sequence shown here is derived from an EMBL/GenBank/DDBJ whole genome shotgun (WGS) entry which is preliminary data.</text>
</comment>
<evidence type="ECO:0000259" key="1">
    <source>
        <dbReference type="Pfam" id="PF13338"/>
    </source>
</evidence>
<dbReference type="InterPro" id="IPR025159">
    <property type="entry name" value="AbiEi_N"/>
</dbReference>
<gene>
    <name evidence="2" type="ORF">ISU10_14435</name>
</gene>
<dbReference type="AlphaFoldDB" id="A0A930VNP1"/>
<proteinExistence type="predicted"/>
<dbReference type="Proteomes" id="UP000660668">
    <property type="component" value="Unassembled WGS sequence"/>
</dbReference>
<reference evidence="2" key="1">
    <citation type="submission" date="2020-11" db="EMBL/GenBank/DDBJ databases">
        <title>Nocardioides cynanchi sp. nov., isolated from soil of rhizosphere of Cynanchum wilfordii.</title>
        <authorList>
            <person name="Lee J.-S."/>
            <person name="Suh M.K."/>
            <person name="Kim J.-S."/>
        </authorList>
    </citation>
    <scope>NUCLEOTIDE SEQUENCE</scope>
    <source>
        <strain evidence="2">KCTC 19276</strain>
    </source>
</reference>
<accession>A0A930VNP1</accession>
<organism evidence="2 3">
    <name type="scientific">Nocardioides agariphilus</name>
    <dbReference type="NCBI Taxonomy" id="433664"/>
    <lineage>
        <taxon>Bacteria</taxon>
        <taxon>Bacillati</taxon>
        <taxon>Actinomycetota</taxon>
        <taxon>Actinomycetes</taxon>
        <taxon>Propionibacteriales</taxon>
        <taxon>Nocardioidaceae</taxon>
        <taxon>Nocardioides</taxon>
    </lineage>
</organism>